<keyword evidence="7 14" id="KW-0949">S-adenosyl-L-methionine</keyword>
<sequence>MSLPRIEWDQSLIEKYNYSGPRYTSYPTALEFDQHFTGQHFLQAVERYPQRPLSLYIHIPFCHRLCYFCGCNKQVTRQTHKADQYLDSLETEIRSRAPLFRNRLVTQMHWGGGTPTFLTPRQISRLMAVLRQQFTFSPSAEMSLELDPREIELDVLDHLKDEGFNRLSMGVQDFNKQVQRLVNREQDEAFIFALMDRARALGFVSGNIDLIYGLPKQTSDSFAFTLQKVLELRPDRLSVFNYAHMPELFAAQRKIHRADLPDAAQKLAILQETIHTLTTGGYQFIGMDHFALPEDELAVAQRNGVLHRNFQGYTTCGDTDLLGMGVSAISMIGDSYAQNEKVLNQWHQRVASQGNALWRGISLSSDDCLRRDVIKALICQFTLNFSQTEQQWGIVFEDYFAEDLQLLAPFIEDGLVTLSQRELRVTARGRLLIRNICMCFDRYLRTRVRQQQYSRVI</sequence>
<keyword evidence="12 14" id="KW-0627">Porphyrin biosynthesis</keyword>
<dbReference type="GO" id="GO:0051989">
    <property type="term" value="F:coproporphyrinogen dehydrogenase activity"/>
    <property type="evidence" value="ECO:0007669"/>
    <property type="project" value="UniProtKB-EC"/>
</dbReference>
<dbReference type="PROSITE" id="PS51918">
    <property type="entry name" value="RADICAL_SAM"/>
    <property type="match status" value="1"/>
</dbReference>
<dbReference type="SFLD" id="SFLDF00277">
    <property type="entry name" value="oxygen-independent_coproporphy"/>
    <property type="match status" value="1"/>
</dbReference>
<protein>
    <recommendedName>
        <fullName evidence="14">Coproporphyrinogen-III oxidase</fullName>
        <ecNumber evidence="14">1.3.98.3</ecNumber>
    </recommendedName>
</protein>
<dbReference type="PIRSF" id="PIRSF000167">
    <property type="entry name" value="HemN"/>
    <property type="match status" value="1"/>
</dbReference>
<dbReference type="CDD" id="cd01335">
    <property type="entry name" value="Radical_SAM"/>
    <property type="match status" value="1"/>
</dbReference>
<evidence type="ECO:0000256" key="4">
    <source>
        <dbReference type="ARBA" id="ARBA00011245"/>
    </source>
</evidence>
<reference evidence="17" key="1">
    <citation type="journal article" date="2019" name="Int. J. Syst. Evol. Microbiol.">
        <title>The Global Catalogue of Microorganisms (GCM) 10K type strain sequencing project: providing services to taxonomists for standard genome sequencing and annotation.</title>
        <authorList>
            <consortium name="The Broad Institute Genomics Platform"/>
            <consortium name="The Broad Institute Genome Sequencing Center for Infectious Disease"/>
            <person name="Wu L."/>
            <person name="Ma J."/>
        </authorList>
    </citation>
    <scope>NUCLEOTIDE SEQUENCE [LARGE SCALE GENOMIC DNA]</scope>
    <source>
        <strain evidence="17">CGMCC 4.1530</strain>
    </source>
</reference>
<dbReference type="Proteomes" id="UP001596215">
    <property type="component" value="Unassembled WGS sequence"/>
</dbReference>
<dbReference type="NCBIfam" id="TIGR00538">
    <property type="entry name" value="hemN"/>
    <property type="match status" value="1"/>
</dbReference>
<keyword evidence="8 14" id="KW-0479">Metal-binding</keyword>
<dbReference type="Pfam" id="PF06969">
    <property type="entry name" value="HemN_C"/>
    <property type="match status" value="1"/>
</dbReference>
<evidence type="ECO:0000256" key="5">
    <source>
        <dbReference type="ARBA" id="ARBA00022485"/>
    </source>
</evidence>
<keyword evidence="10 14" id="KW-0408">Iron</keyword>
<comment type="catalytic activity">
    <reaction evidence="13 14">
        <text>coproporphyrinogen III + 2 S-adenosyl-L-methionine = protoporphyrinogen IX + 2 5'-deoxyadenosine + 2 L-methionine + 2 CO2</text>
        <dbReference type="Rhea" id="RHEA:15425"/>
        <dbReference type="ChEBI" id="CHEBI:16526"/>
        <dbReference type="ChEBI" id="CHEBI:17319"/>
        <dbReference type="ChEBI" id="CHEBI:57307"/>
        <dbReference type="ChEBI" id="CHEBI:57309"/>
        <dbReference type="ChEBI" id="CHEBI:57844"/>
        <dbReference type="ChEBI" id="CHEBI:59789"/>
        <dbReference type="EC" id="1.3.98.3"/>
    </reaction>
</comment>
<comment type="cofactor">
    <cofactor evidence="14">
        <name>[4Fe-4S] cluster</name>
        <dbReference type="ChEBI" id="CHEBI:49883"/>
    </cofactor>
    <text evidence="14">Binds 1 [4Fe-4S] cluster. The cluster is coordinated with 3 cysteines and an exchangeable S-adenosyl-L-methionine.</text>
</comment>
<evidence type="ECO:0000256" key="13">
    <source>
        <dbReference type="ARBA" id="ARBA00048321"/>
    </source>
</evidence>
<comment type="subcellular location">
    <subcellularLocation>
        <location evidence="1 14">Cytoplasm</location>
    </subcellularLocation>
</comment>
<dbReference type="RefSeq" id="WP_212707289.1">
    <property type="nucleotide sequence ID" value="NZ_BAAAFW010000058.1"/>
</dbReference>
<dbReference type="Pfam" id="PF04055">
    <property type="entry name" value="Radical_SAM"/>
    <property type="match status" value="1"/>
</dbReference>
<dbReference type="PANTHER" id="PTHR13932:SF6">
    <property type="entry name" value="OXYGEN-INDEPENDENT COPROPORPHYRINOGEN III OXIDASE"/>
    <property type="match status" value="1"/>
</dbReference>
<evidence type="ECO:0000256" key="12">
    <source>
        <dbReference type="ARBA" id="ARBA00023244"/>
    </source>
</evidence>
<proteinExistence type="inferred from homology"/>
<dbReference type="EC" id="1.3.98.3" evidence="14"/>
<dbReference type="EMBL" id="JBHSUC010000004">
    <property type="protein sequence ID" value="MFC6361455.1"/>
    <property type="molecule type" value="Genomic_DNA"/>
</dbReference>
<evidence type="ECO:0000259" key="15">
    <source>
        <dbReference type="PROSITE" id="PS51918"/>
    </source>
</evidence>
<keyword evidence="6 14" id="KW-0963">Cytoplasm</keyword>
<evidence type="ECO:0000313" key="17">
    <source>
        <dbReference type="Proteomes" id="UP001596215"/>
    </source>
</evidence>
<dbReference type="InterPro" id="IPR006638">
    <property type="entry name" value="Elp3/MiaA/NifB-like_rSAM"/>
</dbReference>
<name>A0ABW1VNJ2_9GAMM</name>
<keyword evidence="5 14" id="KW-0004">4Fe-4S</keyword>
<evidence type="ECO:0000256" key="11">
    <source>
        <dbReference type="ARBA" id="ARBA00023014"/>
    </source>
</evidence>
<dbReference type="SFLD" id="SFLDG01065">
    <property type="entry name" value="anaerobic_coproporphyrinogen-I"/>
    <property type="match status" value="1"/>
</dbReference>
<dbReference type="SFLD" id="SFLDS00029">
    <property type="entry name" value="Radical_SAM"/>
    <property type="match status" value="1"/>
</dbReference>
<dbReference type="InterPro" id="IPR010723">
    <property type="entry name" value="HemN_C"/>
</dbReference>
<evidence type="ECO:0000256" key="3">
    <source>
        <dbReference type="ARBA" id="ARBA00005493"/>
    </source>
</evidence>
<evidence type="ECO:0000256" key="14">
    <source>
        <dbReference type="PIRNR" id="PIRNR000167"/>
    </source>
</evidence>
<comment type="subunit">
    <text evidence="4">Monomer.</text>
</comment>
<evidence type="ECO:0000256" key="7">
    <source>
        <dbReference type="ARBA" id="ARBA00022691"/>
    </source>
</evidence>
<dbReference type="InterPro" id="IPR058240">
    <property type="entry name" value="rSAM_sf"/>
</dbReference>
<comment type="pathway">
    <text evidence="2 14">Porphyrin-containing compound metabolism; protoporphyrin-IX biosynthesis; protoporphyrinogen-IX from coproporphyrinogen-III (AdoMet route): step 1/1.</text>
</comment>
<organism evidence="16 17">
    <name type="scientific">Tatumella punctata</name>
    <dbReference type="NCBI Taxonomy" id="399969"/>
    <lineage>
        <taxon>Bacteria</taxon>
        <taxon>Pseudomonadati</taxon>
        <taxon>Pseudomonadota</taxon>
        <taxon>Gammaproteobacteria</taxon>
        <taxon>Enterobacterales</taxon>
        <taxon>Erwiniaceae</taxon>
        <taxon>Tatumella</taxon>
    </lineage>
</organism>
<evidence type="ECO:0000256" key="2">
    <source>
        <dbReference type="ARBA" id="ARBA00004785"/>
    </source>
</evidence>
<evidence type="ECO:0000313" key="16">
    <source>
        <dbReference type="EMBL" id="MFC6361455.1"/>
    </source>
</evidence>
<gene>
    <name evidence="16" type="primary">hemN</name>
    <name evidence="16" type="ORF">ACFP73_04985</name>
</gene>
<evidence type="ECO:0000256" key="10">
    <source>
        <dbReference type="ARBA" id="ARBA00023004"/>
    </source>
</evidence>
<keyword evidence="9 14" id="KW-0560">Oxidoreductase</keyword>
<dbReference type="PANTHER" id="PTHR13932">
    <property type="entry name" value="COPROPORPHYRINIGEN III OXIDASE"/>
    <property type="match status" value="1"/>
</dbReference>
<accession>A0ABW1VNJ2</accession>
<evidence type="ECO:0000256" key="9">
    <source>
        <dbReference type="ARBA" id="ARBA00023002"/>
    </source>
</evidence>
<keyword evidence="17" id="KW-1185">Reference proteome</keyword>
<dbReference type="InterPro" id="IPR034505">
    <property type="entry name" value="Coproporphyrinogen-III_oxidase"/>
</dbReference>
<evidence type="ECO:0000256" key="1">
    <source>
        <dbReference type="ARBA" id="ARBA00004496"/>
    </source>
</evidence>
<comment type="similarity">
    <text evidence="3 14">Belongs to the anaerobic coproporphyrinogen-III oxidase family.</text>
</comment>
<dbReference type="Gene3D" id="1.10.10.920">
    <property type="match status" value="1"/>
</dbReference>
<dbReference type="InterPro" id="IPR004558">
    <property type="entry name" value="Coprogen_oxidase_HemN"/>
</dbReference>
<dbReference type="SUPFAM" id="SSF102114">
    <property type="entry name" value="Radical SAM enzymes"/>
    <property type="match status" value="1"/>
</dbReference>
<dbReference type="SMART" id="SM00729">
    <property type="entry name" value="Elp3"/>
    <property type="match status" value="1"/>
</dbReference>
<evidence type="ECO:0000256" key="8">
    <source>
        <dbReference type="ARBA" id="ARBA00022723"/>
    </source>
</evidence>
<dbReference type="InterPro" id="IPR007197">
    <property type="entry name" value="rSAM"/>
</dbReference>
<feature type="domain" description="Radical SAM core" evidence="15">
    <location>
        <begin position="47"/>
        <end position="283"/>
    </location>
</feature>
<dbReference type="Gene3D" id="3.30.750.200">
    <property type="match status" value="1"/>
</dbReference>
<keyword evidence="11 14" id="KW-0411">Iron-sulfur</keyword>
<evidence type="ECO:0000256" key="6">
    <source>
        <dbReference type="ARBA" id="ARBA00022490"/>
    </source>
</evidence>
<comment type="caution">
    <text evidence="16">The sequence shown here is derived from an EMBL/GenBank/DDBJ whole genome shotgun (WGS) entry which is preliminary data.</text>
</comment>